<reference evidence="2 3" key="1">
    <citation type="journal article" date="2024" name="J Genomics">
        <title>Draft genome sequencing and assembly of Favolaschia claudopus CIRM-BRFM 2984 isolated from oak limbs.</title>
        <authorList>
            <person name="Navarro D."/>
            <person name="Drula E."/>
            <person name="Chaduli D."/>
            <person name="Cazenave R."/>
            <person name="Ahrendt S."/>
            <person name="Wang J."/>
            <person name="Lipzen A."/>
            <person name="Daum C."/>
            <person name="Barry K."/>
            <person name="Grigoriev I.V."/>
            <person name="Favel A."/>
            <person name="Rosso M.N."/>
            <person name="Martin F."/>
        </authorList>
    </citation>
    <scope>NUCLEOTIDE SEQUENCE [LARGE SCALE GENOMIC DNA]</scope>
    <source>
        <strain evidence="2 3">CIRM-BRFM 2984</strain>
    </source>
</reference>
<feature type="compositionally biased region" description="Pro residues" evidence="1">
    <location>
        <begin position="397"/>
        <end position="406"/>
    </location>
</feature>
<dbReference type="AlphaFoldDB" id="A0AAW0EKT4"/>
<protein>
    <submittedName>
        <fullName evidence="2">Uncharacterized protein</fullName>
    </submittedName>
</protein>
<evidence type="ECO:0000313" key="2">
    <source>
        <dbReference type="EMBL" id="KAK7064940.1"/>
    </source>
</evidence>
<feature type="region of interest" description="Disordered" evidence="1">
    <location>
        <begin position="479"/>
        <end position="499"/>
    </location>
</feature>
<feature type="region of interest" description="Disordered" evidence="1">
    <location>
        <begin position="144"/>
        <end position="166"/>
    </location>
</feature>
<feature type="compositionally biased region" description="Low complexity" evidence="1">
    <location>
        <begin position="149"/>
        <end position="166"/>
    </location>
</feature>
<feature type="compositionally biased region" description="Acidic residues" evidence="1">
    <location>
        <begin position="327"/>
        <end position="336"/>
    </location>
</feature>
<dbReference type="Proteomes" id="UP001362999">
    <property type="component" value="Unassembled WGS sequence"/>
</dbReference>
<feature type="compositionally biased region" description="Low complexity" evidence="1">
    <location>
        <begin position="341"/>
        <end position="373"/>
    </location>
</feature>
<evidence type="ECO:0000256" key="1">
    <source>
        <dbReference type="SAM" id="MobiDB-lite"/>
    </source>
</evidence>
<feature type="compositionally biased region" description="Low complexity" evidence="1">
    <location>
        <begin position="8"/>
        <end position="26"/>
    </location>
</feature>
<evidence type="ECO:0000313" key="3">
    <source>
        <dbReference type="Proteomes" id="UP001362999"/>
    </source>
</evidence>
<gene>
    <name evidence="2" type="ORF">R3P38DRAFT_3250431</name>
</gene>
<proteinExistence type="predicted"/>
<feature type="region of interest" description="Disordered" evidence="1">
    <location>
        <begin position="272"/>
        <end position="428"/>
    </location>
</feature>
<feature type="compositionally biased region" description="Low complexity" evidence="1">
    <location>
        <begin position="407"/>
        <end position="428"/>
    </location>
</feature>
<organism evidence="2 3">
    <name type="scientific">Favolaschia claudopus</name>
    <dbReference type="NCBI Taxonomy" id="2862362"/>
    <lineage>
        <taxon>Eukaryota</taxon>
        <taxon>Fungi</taxon>
        <taxon>Dikarya</taxon>
        <taxon>Basidiomycota</taxon>
        <taxon>Agaricomycotina</taxon>
        <taxon>Agaricomycetes</taxon>
        <taxon>Agaricomycetidae</taxon>
        <taxon>Agaricales</taxon>
        <taxon>Marasmiineae</taxon>
        <taxon>Mycenaceae</taxon>
        <taxon>Favolaschia</taxon>
    </lineage>
</organism>
<dbReference type="EMBL" id="JAWWNJ010000001">
    <property type="protein sequence ID" value="KAK7064940.1"/>
    <property type="molecule type" value="Genomic_DNA"/>
</dbReference>
<comment type="caution">
    <text evidence="2">The sequence shown here is derived from an EMBL/GenBank/DDBJ whole genome shotgun (WGS) entry which is preliminary data.</text>
</comment>
<feature type="region of interest" description="Disordered" evidence="1">
    <location>
        <begin position="1"/>
        <end position="26"/>
    </location>
</feature>
<name>A0AAW0EKT4_9AGAR</name>
<keyword evidence="3" id="KW-1185">Reference proteome</keyword>
<accession>A0AAW0EKT4</accession>
<sequence length="499" mass="52393">MSRLDDTPSSSSLPPSPSSSSSSSSAVSVLPAARLPPFSLSDFRALVTSALDPDDPSPAPPLALTLRTSVPSLNRKKSAQNLQLQAQLHASTSTSARVRFLLAKFKKRAAALVMRRRRIPKASVAAAVPRSSLALSLGLSLSDTEHNATRNSRSSTTSSASASSSSYSPLTYSMPIPFANNNANSESACGCTSDVSHACTSDASHASPPSPTLSCFSSSACASESSECSILTASAYIGTDNYPSDYDPFAKGAVRVVHRSCEALPISASMPSASGSPCSRRTRARTSMRRPGQGLRSPRLSGGIEEVEVEEGKRVDDSGVYMQETSGWDDVDDDEPPNGFSPPRTSTPIPRRPSCLPSARSVPSSSSTVTMKSQARATPPRSPPNRTSHLTALPPLSRSPPSPPSHSPTTSTSNPAPARPTLTRAPTARTYPARHLFLLIRQGEEGAQAGVAVPFAAWCCCSYSYSDYEWNGWGEGGREGGSGWGEEAEAGVGKVGECR</sequence>